<evidence type="ECO:0000256" key="4">
    <source>
        <dbReference type="ARBA" id="ARBA00023002"/>
    </source>
</evidence>
<accession>Q10UX4</accession>
<evidence type="ECO:0000256" key="7">
    <source>
        <dbReference type="PIRSR" id="PIRSR602403-1"/>
    </source>
</evidence>
<reference evidence="9" key="1">
    <citation type="submission" date="2006-06" db="EMBL/GenBank/DDBJ databases">
        <title>Complete sequence of Trichodesmium erythraeum IMS101.</title>
        <authorList>
            <consortium name="US DOE Joint Genome Institute"/>
            <person name="Copeland A."/>
            <person name="Lucas S."/>
            <person name="Lapidus A."/>
            <person name="Barry K."/>
            <person name="Detter J.C."/>
            <person name="Glavina del Rio T."/>
            <person name="Hammon N."/>
            <person name="Israni S."/>
            <person name="Dalin E."/>
            <person name="Tice H."/>
            <person name="Pitluck S."/>
            <person name="Kiss H."/>
            <person name="Munk A.C."/>
            <person name="Brettin T."/>
            <person name="Bruce D."/>
            <person name="Han C."/>
            <person name="Tapia R."/>
            <person name="Gilna P."/>
            <person name="Schmutz J."/>
            <person name="Larimer F."/>
            <person name="Land M."/>
            <person name="Hauser L."/>
            <person name="Kyrpides N."/>
            <person name="Kim E."/>
            <person name="Richardson P."/>
        </authorList>
    </citation>
    <scope>NUCLEOTIDE SEQUENCE [LARGE SCALE GENOMIC DNA]</scope>
    <source>
        <strain evidence="9">IMS101</strain>
    </source>
</reference>
<gene>
    <name evidence="9" type="ordered locus">Tery_5041</name>
</gene>
<comment type="similarity">
    <text evidence="1 8">Belongs to the cytochrome P450 family.</text>
</comment>
<dbReference type="STRING" id="203124.Tery_5041"/>
<keyword evidence="6 8" id="KW-0503">Monooxygenase</keyword>
<organism evidence="9">
    <name type="scientific">Trichodesmium erythraeum (strain IMS101)</name>
    <dbReference type="NCBI Taxonomy" id="203124"/>
    <lineage>
        <taxon>Bacteria</taxon>
        <taxon>Bacillati</taxon>
        <taxon>Cyanobacteriota</taxon>
        <taxon>Cyanophyceae</taxon>
        <taxon>Oscillatoriophycideae</taxon>
        <taxon>Oscillatoriales</taxon>
        <taxon>Microcoleaceae</taxon>
        <taxon>Trichodesmium</taxon>
    </lineage>
</organism>
<dbReference type="PRINTS" id="PR00385">
    <property type="entry name" value="P450"/>
</dbReference>
<dbReference type="SUPFAM" id="SSF48264">
    <property type="entry name" value="Cytochrome P450"/>
    <property type="match status" value="1"/>
</dbReference>
<dbReference type="GO" id="GO:0005506">
    <property type="term" value="F:iron ion binding"/>
    <property type="evidence" value="ECO:0007669"/>
    <property type="project" value="InterPro"/>
</dbReference>
<name>Q10UX4_TRIEI</name>
<dbReference type="PROSITE" id="PS00086">
    <property type="entry name" value="CYTOCHROME_P450"/>
    <property type="match status" value="1"/>
</dbReference>
<dbReference type="PANTHER" id="PTHR24286">
    <property type="entry name" value="CYTOCHROME P450 26"/>
    <property type="match status" value="1"/>
</dbReference>
<proteinExistence type="inferred from homology"/>
<evidence type="ECO:0000256" key="6">
    <source>
        <dbReference type="ARBA" id="ARBA00023033"/>
    </source>
</evidence>
<evidence type="ECO:0000256" key="3">
    <source>
        <dbReference type="ARBA" id="ARBA00022723"/>
    </source>
</evidence>
<dbReference type="GO" id="GO:0004497">
    <property type="term" value="F:monooxygenase activity"/>
    <property type="evidence" value="ECO:0007669"/>
    <property type="project" value="UniProtKB-KW"/>
</dbReference>
<evidence type="ECO:0000256" key="8">
    <source>
        <dbReference type="RuleBase" id="RU000461"/>
    </source>
</evidence>
<dbReference type="AlphaFoldDB" id="Q10UX4"/>
<dbReference type="InterPro" id="IPR002403">
    <property type="entry name" value="Cyt_P450_E_grp-IV"/>
</dbReference>
<dbReference type="Gene3D" id="1.10.630.10">
    <property type="entry name" value="Cytochrome P450"/>
    <property type="match status" value="1"/>
</dbReference>
<sequence length="328" mass="37728">MANYAPAIETMTANYLEKWVEMGTLTWYPEIRNYTFDIASLLFMGSDESSQTKLVSLFEEWVKGLFSIPLSLPWTRFGKSLRCRQKLLQHIEEIILQRQQQQNLGEDALGILLQAQDKEVNGLSLDELKDQILLLLFAGHETLTSAIASFCLLTSQHLDVLTRLRQEQKQFSAIEPLTLENLKRMTYLDMVLKEVLRLIPPVGGGFRQVTQDCEFCGYSIPKGWLVQYQIAKTHQDETLYPDDKNFDPERFAPENAVDKQKVFGYVPFGGGMRECLGKEFARLEMKIFAVMLLRGYEWELLPEQDLSVVAAPTPYPRDGLKVKFRKVE</sequence>
<dbReference type="InterPro" id="IPR036396">
    <property type="entry name" value="Cyt_P450_sf"/>
</dbReference>
<feature type="binding site" description="axial binding residue" evidence="7">
    <location>
        <position position="275"/>
    </location>
    <ligand>
        <name>heme</name>
        <dbReference type="ChEBI" id="CHEBI:30413"/>
    </ligand>
    <ligandPart>
        <name>Fe</name>
        <dbReference type="ChEBI" id="CHEBI:18248"/>
    </ligandPart>
</feature>
<comment type="cofactor">
    <cofactor evidence="7">
        <name>heme</name>
        <dbReference type="ChEBI" id="CHEBI:30413"/>
    </cofactor>
</comment>
<dbReference type="PANTHER" id="PTHR24286:SF384">
    <property type="entry name" value="P450, PUTATIVE (EUROFUNG)-RELATED"/>
    <property type="match status" value="1"/>
</dbReference>
<dbReference type="GO" id="GO:0016125">
    <property type="term" value="P:sterol metabolic process"/>
    <property type="evidence" value="ECO:0007669"/>
    <property type="project" value="TreeGrafter"/>
</dbReference>
<evidence type="ECO:0000313" key="9">
    <source>
        <dbReference type="EMBL" id="ABG53950.1"/>
    </source>
</evidence>
<dbReference type="EMBL" id="CP000393">
    <property type="protein sequence ID" value="ABG53950.1"/>
    <property type="molecule type" value="Genomic_DNA"/>
</dbReference>
<dbReference type="KEGG" id="ter:Tery_5041"/>
<dbReference type="Pfam" id="PF00067">
    <property type="entry name" value="p450"/>
    <property type="match status" value="1"/>
</dbReference>
<dbReference type="GO" id="GO:0016705">
    <property type="term" value="F:oxidoreductase activity, acting on paired donors, with incorporation or reduction of molecular oxygen"/>
    <property type="evidence" value="ECO:0007669"/>
    <property type="project" value="InterPro"/>
</dbReference>
<dbReference type="InterPro" id="IPR017972">
    <property type="entry name" value="Cyt_P450_CS"/>
</dbReference>
<evidence type="ECO:0000256" key="1">
    <source>
        <dbReference type="ARBA" id="ARBA00010617"/>
    </source>
</evidence>
<dbReference type="GO" id="GO:0020037">
    <property type="term" value="F:heme binding"/>
    <property type="evidence" value="ECO:0007669"/>
    <property type="project" value="InterPro"/>
</dbReference>
<protein>
    <submittedName>
        <fullName evidence="9">Cytochrome P450</fullName>
    </submittedName>
</protein>
<keyword evidence="4 8" id="KW-0560">Oxidoreductase</keyword>
<keyword evidence="5 7" id="KW-0408">Iron</keyword>
<dbReference type="PRINTS" id="PR00465">
    <property type="entry name" value="EP450IV"/>
</dbReference>
<keyword evidence="3 7" id="KW-0479">Metal-binding</keyword>
<dbReference type="eggNOG" id="COG2124">
    <property type="taxonomic scope" value="Bacteria"/>
</dbReference>
<evidence type="ECO:0000256" key="5">
    <source>
        <dbReference type="ARBA" id="ARBA00023004"/>
    </source>
</evidence>
<dbReference type="InterPro" id="IPR001128">
    <property type="entry name" value="Cyt_P450"/>
</dbReference>
<dbReference type="HOGENOM" id="CLU_001570_15_6_3"/>
<keyword evidence="2 7" id="KW-0349">Heme</keyword>
<evidence type="ECO:0000256" key="2">
    <source>
        <dbReference type="ARBA" id="ARBA00022617"/>
    </source>
</evidence>